<proteinExistence type="predicted"/>
<dbReference type="InterPro" id="IPR058008">
    <property type="entry name" value="Gp26_C"/>
</dbReference>
<name>W1IXK7_9GAMM</name>
<dbReference type="RefSeq" id="WP_038235903.1">
    <property type="nucleotide sequence ID" value="NZ_CAWLWS010000074.1"/>
</dbReference>
<reference evidence="2" key="1">
    <citation type="submission" date="2013-11" db="EMBL/GenBank/DDBJ databases">
        <title>Draft genome sequence and annotation of the entomopathogenic bacteria, Xenorhabdus cabanillasi strain JM26 and Xenorhabdus szentirmai strain DSM 16338.</title>
        <authorList>
            <person name="Gualtieri M."/>
            <person name="Ogier J.C."/>
            <person name="Pages S."/>
            <person name="Givaudan A."/>
            <person name="Gaudriault S."/>
        </authorList>
    </citation>
    <scope>NUCLEOTIDE SEQUENCE [LARGE SCALE GENOMIC DNA]</scope>
    <source>
        <strain evidence="2">DSM 16338</strain>
    </source>
</reference>
<dbReference type="Pfam" id="PF25670">
    <property type="entry name" value="Phage_tail_C_2"/>
    <property type="match status" value="1"/>
</dbReference>
<accession>W1IXK7</accession>
<dbReference type="AlphaFoldDB" id="W1IXK7"/>
<evidence type="ECO:0000313" key="2">
    <source>
        <dbReference type="EMBL" id="CDL81920.1"/>
    </source>
</evidence>
<dbReference type="Proteomes" id="UP000019202">
    <property type="component" value="Unassembled WGS sequence"/>
</dbReference>
<comment type="caution">
    <text evidence="2">The sequence shown here is derived from an EMBL/GenBank/DDBJ whole genome shotgun (WGS) entry which is preliminary data.</text>
</comment>
<keyword evidence="3" id="KW-1185">Reference proteome</keyword>
<sequence>MRDGGAVAELLNHIKGQHKAWGVHGSIFSPKKNNGLELIYLDDRVEKDGSITIEAFHLQQSQLPECFQHWWIKAIEGDERVYYADGEPCDIPEGCHLDVRVQMPEDSLWKQQRKEAAEVVIGIELSD</sequence>
<organism evidence="2 3">
    <name type="scientific">Xenorhabdus szentirmaii DSM 16338</name>
    <dbReference type="NCBI Taxonomy" id="1427518"/>
    <lineage>
        <taxon>Bacteria</taxon>
        <taxon>Pseudomonadati</taxon>
        <taxon>Pseudomonadota</taxon>
        <taxon>Gammaproteobacteria</taxon>
        <taxon>Enterobacterales</taxon>
        <taxon>Morganellaceae</taxon>
        <taxon>Xenorhabdus</taxon>
    </lineage>
</organism>
<evidence type="ECO:0000313" key="3">
    <source>
        <dbReference type="Proteomes" id="UP000019202"/>
    </source>
</evidence>
<evidence type="ECO:0000259" key="1">
    <source>
        <dbReference type="Pfam" id="PF25670"/>
    </source>
</evidence>
<dbReference type="EMBL" id="CBXF010000074">
    <property type="protein sequence ID" value="CDL81920.1"/>
    <property type="molecule type" value="Genomic_DNA"/>
</dbReference>
<dbReference type="GeneID" id="97123620"/>
<dbReference type="STRING" id="1427518.XSR1_170043"/>
<feature type="domain" description="Phage tail protein C-terminal" evidence="1">
    <location>
        <begin position="17"/>
        <end position="105"/>
    </location>
</feature>
<gene>
    <name evidence="2" type="ORF">XSR1_170043</name>
</gene>
<dbReference type="OrthoDB" id="6683604at2"/>
<protein>
    <recommendedName>
        <fullName evidence="1">Phage tail protein C-terminal domain-containing protein</fullName>
    </recommendedName>
</protein>